<accession>Q67NR5</accession>
<proteinExistence type="predicted"/>
<dbReference type="STRING" id="292459.STH1693"/>
<evidence type="ECO:0000313" key="2">
    <source>
        <dbReference type="EMBL" id="BAD40678.1"/>
    </source>
</evidence>
<dbReference type="HOGENOM" id="CLU_1895131_0_0_9"/>
<protein>
    <submittedName>
        <fullName evidence="2">Uncharacterized protein</fullName>
    </submittedName>
</protein>
<evidence type="ECO:0000313" key="3">
    <source>
        <dbReference type="Proteomes" id="UP000000417"/>
    </source>
</evidence>
<gene>
    <name evidence="2" type="ordered locus">STH1693</name>
</gene>
<dbReference type="Proteomes" id="UP000000417">
    <property type="component" value="Chromosome"/>
</dbReference>
<evidence type="ECO:0000256" key="1">
    <source>
        <dbReference type="SAM" id="MobiDB-lite"/>
    </source>
</evidence>
<reference evidence="2 3" key="1">
    <citation type="journal article" date="2004" name="Nucleic Acids Res.">
        <title>Genome sequence of Symbiobacterium thermophilum, an uncultivable bacterium that depends on microbial commensalism.</title>
        <authorList>
            <person name="Ueda K."/>
            <person name="Yamashita A."/>
            <person name="Ishikawa J."/>
            <person name="Shimada M."/>
            <person name="Watsuji T."/>
            <person name="Morimura K."/>
            <person name="Ikeda H."/>
            <person name="Hattori M."/>
            <person name="Beppu T."/>
        </authorList>
    </citation>
    <scope>NUCLEOTIDE SEQUENCE [LARGE SCALE GENOMIC DNA]</scope>
    <source>
        <strain evidence="3">T / IAM 14863</strain>
    </source>
</reference>
<organism evidence="2 3">
    <name type="scientific">Symbiobacterium thermophilum (strain DSM 24528 / JCM 14929 / IAM 14863 / T)</name>
    <dbReference type="NCBI Taxonomy" id="292459"/>
    <lineage>
        <taxon>Bacteria</taxon>
        <taxon>Bacillati</taxon>
        <taxon>Bacillota</taxon>
        <taxon>Clostridia</taxon>
        <taxon>Eubacteriales</taxon>
        <taxon>Symbiobacteriaceae</taxon>
        <taxon>Symbiobacterium</taxon>
    </lineage>
</organism>
<feature type="region of interest" description="Disordered" evidence="1">
    <location>
        <begin position="1"/>
        <end position="23"/>
    </location>
</feature>
<keyword evidence="3" id="KW-1185">Reference proteome</keyword>
<dbReference type="AlphaFoldDB" id="Q67NR5"/>
<sequence length="134" mass="14737">MGHAGTSRASSGGGSLTTIWRRGRTDPALRTDRNLCDNIMESGGGDMKEQITRTEVYSPSGRLYYIDVSDAGYVCVYDADGRRMLRVNLKGISAKAMVKRIRENIETGAPAYLAGWPPKDVDRILTQHAIACER</sequence>
<dbReference type="EMBL" id="AP006840">
    <property type="protein sequence ID" value="BAD40678.1"/>
    <property type="molecule type" value="Genomic_DNA"/>
</dbReference>
<dbReference type="KEGG" id="sth:STH1693"/>
<feature type="compositionally biased region" description="Low complexity" evidence="1">
    <location>
        <begin position="1"/>
        <end position="10"/>
    </location>
</feature>
<name>Q67NR5_SYMTH</name>